<evidence type="ECO:0000313" key="2">
    <source>
        <dbReference type="EMBL" id="KAH9511112.1"/>
    </source>
</evidence>
<protein>
    <recommendedName>
        <fullName evidence="1">NAD-dependent epimerase/dehydratase domain-containing protein</fullName>
    </recommendedName>
</protein>
<keyword evidence="3" id="KW-1185">Reference proteome</keyword>
<dbReference type="InterPro" id="IPR036291">
    <property type="entry name" value="NAD(P)-bd_dom_sf"/>
</dbReference>
<sequence length="332" mass="37181">MPECTNDRLISFVTNEHVLVTGGAGYIGSSLVPQLLQHGYLVTVFDQFVYGISPLLAVISDPNLTIIKGNICNKDQLRSVLTDDITTVIHLAAIVGYPACDENPELAIQVNEIGTANIVELIQSNQKLIFASTGSCYGAIEGLCTEETPICPLTLYGQTKSKSEDMILSKHGVCLRLATLFGVSQRMRLDLLINHITQTLLNEREIELYEANFRRTFLHVRDAARSFCFTISHYQKMKGQIFNVGDESMNMTKKMAAQKIIEQMPFPCSIRASLTGQDKDKRDYEVSYEKIKRLGFRSTISIEKGIEELLKTIPQMSVSEIKLSKKYLNDNL</sequence>
<evidence type="ECO:0000313" key="3">
    <source>
        <dbReference type="Proteomes" id="UP000790347"/>
    </source>
</evidence>
<reference evidence="2" key="1">
    <citation type="submission" date="2013-05" db="EMBL/GenBank/DDBJ databases">
        <authorList>
            <person name="Yim A.K.Y."/>
            <person name="Chan T.F."/>
            <person name="Ji K.M."/>
            <person name="Liu X.Y."/>
            <person name="Zhou J.W."/>
            <person name="Li R.Q."/>
            <person name="Yang K.Y."/>
            <person name="Li J."/>
            <person name="Li M."/>
            <person name="Law P.T.W."/>
            <person name="Wu Y.L."/>
            <person name="Cai Z.L."/>
            <person name="Qin H."/>
            <person name="Bao Y."/>
            <person name="Leung R.K.K."/>
            <person name="Ng P.K.S."/>
            <person name="Zou J."/>
            <person name="Zhong X.J."/>
            <person name="Ran P.X."/>
            <person name="Zhong N.S."/>
            <person name="Liu Z.G."/>
            <person name="Tsui S.K.W."/>
        </authorList>
    </citation>
    <scope>NUCLEOTIDE SEQUENCE</scope>
    <source>
        <strain evidence="2">Derf</strain>
        <tissue evidence="2">Whole organism</tissue>
    </source>
</reference>
<dbReference type="PANTHER" id="PTHR43245">
    <property type="entry name" value="BIFUNCTIONAL POLYMYXIN RESISTANCE PROTEIN ARNA"/>
    <property type="match status" value="1"/>
</dbReference>
<dbReference type="InterPro" id="IPR001509">
    <property type="entry name" value="Epimerase_deHydtase"/>
</dbReference>
<proteinExistence type="predicted"/>
<dbReference type="PANTHER" id="PTHR43245:SF23">
    <property type="entry name" value="NAD(P)-BINDING DOMAIN-CONTAINING PROTEIN"/>
    <property type="match status" value="1"/>
</dbReference>
<dbReference type="CDD" id="cd08946">
    <property type="entry name" value="SDR_e"/>
    <property type="match status" value="1"/>
</dbReference>
<dbReference type="Proteomes" id="UP000790347">
    <property type="component" value="Unassembled WGS sequence"/>
</dbReference>
<accession>A0A922HUC4</accession>
<feature type="domain" description="NAD-dependent epimerase/dehydratase" evidence="1">
    <location>
        <begin position="18"/>
        <end position="245"/>
    </location>
</feature>
<reference evidence="2" key="2">
    <citation type="journal article" date="2022" name="Res Sq">
        <title>Comparative Genomics Reveals Insights into the Divergent Evolution of Astigmatic Mites and Household Pest Adaptations.</title>
        <authorList>
            <person name="Xiong Q."/>
            <person name="Wan A.T.-Y."/>
            <person name="Liu X.-Y."/>
            <person name="Fung C.S.-H."/>
            <person name="Xiao X."/>
            <person name="Malainual N."/>
            <person name="Hou J."/>
            <person name="Wang L."/>
            <person name="Wang M."/>
            <person name="Yang K."/>
            <person name="Cui Y."/>
            <person name="Leung E."/>
            <person name="Nong W."/>
            <person name="Shin S.-K."/>
            <person name="Au S."/>
            <person name="Jeong K.Y."/>
            <person name="Chew F.T."/>
            <person name="Hui J."/>
            <person name="Leung T.F."/>
            <person name="Tungtrongchitr A."/>
            <person name="Zhong N."/>
            <person name="Liu Z."/>
            <person name="Tsui S."/>
        </authorList>
    </citation>
    <scope>NUCLEOTIDE SEQUENCE</scope>
    <source>
        <strain evidence="2">Derf</strain>
        <tissue evidence="2">Whole organism</tissue>
    </source>
</reference>
<dbReference type="Pfam" id="PF01370">
    <property type="entry name" value="Epimerase"/>
    <property type="match status" value="1"/>
</dbReference>
<dbReference type="InterPro" id="IPR050177">
    <property type="entry name" value="Lipid_A_modif_metabolic_enz"/>
</dbReference>
<comment type="caution">
    <text evidence="2">The sequence shown here is derived from an EMBL/GenBank/DDBJ whole genome shotgun (WGS) entry which is preliminary data.</text>
</comment>
<dbReference type="Gene3D" id="3.40.50.720">
    <property type="entry name" value="NAD(P)-binding Rossmann-like Domain"/>
    <property type="match status" value="1"/>
</dbReference>
<dbReference type="AlphaFoldDB" id="A0A922HUC4"/>
<dbReference type="SUPFAM" id="SSF51735">
    <property type="entry name" value="NAD(P)-binding Rossmann-fold domains"/>
    <property type="match status" value="1"/>
</dbReference>
<organism evidence="2 3">
    <name type="scientific">Dermatophagoides farinae</name>
    <name type="common">American house dust mite</name>
    <dbReference type="NCBI Taxonomy" id="6954"/>
    <lineage>
        <taxon>Eukaryota</taxon>
        <taxon>Metazoa</taxon>
        <taxon>Ecdysozoa</taxon>
        <taxon>Arthropoda</taxon>
        <taxon>Chelicerata</taxon>
        <taxon>Arachnida</taxon>
        <taxon>Acari</taxon>
        <taxon>Acariformes</taxon>
        <taxon>Sarcoptiformes</taxon>
        <taxon>Astigmata</taxon>
        <taxon>Psoroptidia</taxon>
        <taxon>Analgoidea</taxon>
        <taxon>Pyroglyphidae</taxon>
        <taxon>Dermatophagoidinae</taxon>
        <taxon>Dermatophagoides</taxon>
    </lineage>
</organism>
<name>A0A922HUC4_DERFA</name>
<gene>
    <name evidence="2" type="ORF">DERF_009583</name>
</gene>
<evidence type="ECO:0000259" key="1">
    <source>
        <dbReference type="Pfam" id="PF01370"/>
    </source>
</evidence>
<dbReference type="EMBL" id="ASGP02000004">
    <property type="protein sequence ID" value="KAH9511112.1"/>
    <property type="molecule type" value="Genomic_DNA"/>
</dbReference>